<accession>A0A6M2EGH0</accession>
<proteinExistence type="predicted"/>
<evidence type="ECO:0000313" key="2">
    <source>
        <dbReference type="EMBL" id="NUU84407.1"/>
    </source>
</evidence>
<reference evidence="2" key="1">
    <citation type="submission" date="2020-03" db="EMBL/GenBank/DDBJ databases">
        <authorList>
            <person name="Zhang R."/>
        </authorList>
    </citation>
    <scope>NUCLEOTIDE SEQUENCE</scope>
</reference>
<dbReference type="AlphaFoldDB" id="A0A6M2EGH0"/>
<protein>
    <submittedName>
        <fullName evidence="2">Uncharacterized protein</fullName>
    </submittedName>
</protein>
<organism evidence="2">
    <name type="scientific">Populus davidiana</name>
    <dbReference type="NCBI Taxonomy" id="266767"/>
    <lineage>
        <taxon>Eukaryota</taxon>
        <taxon>Viridiplantae</taxon>
        <taxon>Streptophyta</taxon>
        <taxon>Embryophyta</taxon>
        <taxon>Tracheophyta</taxon>
        <taxon>Spermatophyta</taxon>
        <taxon>Magnoliopsida</taxon>
        <taxon>eudicotyledons</taxon>
        <taxon>Gunneridae</taxon>
        <taxon>Pentapetalae</taxon>
        <taxon>rosids</taxon>
        <taxon>fabids</taxon>
        <taxon>Malpighiales</taxon>
        <taxon>Salicaceae</taxon>
        <taxon>Saliceae</taxon>
        <taxon>Populus</taxon>
    </lineage>
</organism>
<dbReference type="EMBL" id="GILB01004074">
    <property type="protein sequence ID" value="NUU84407.1"/>
    <property type="molecule type" value="Transcribed_RNA"/>
</dbReference>
<evidence type="ECO:0000256" key="1">
    <source>
        <dbReference type="SAM" id="MobiDB-lite"/>
    </source>
</evidence>
<feature type="region of interest" description="Disordered" evidence="1">
    <location>
        <begin position="23"/>
        <end position="45"/>
    </location>
</feature>
<sequence>MTVVERELTNSLKIGTYHLQPRLYSDRHSGRPSGPATLYPLPPSPPNAGPLLRPLYTLWREPRRILLISESIMNSKSKLESAMEYKGTSPSISGSEILAPQLFVLSSIIVNNNDDNVRADKERLFIVSLLCFASSFNANL</sequence>
<name>A0A6M2EGH0_9ROSI</name>